<dbReference type="RefSeq" id="WP_196957116.1">
    <property type="nucleotide sequence ID" value="NZ_JADWYK010000020.1"/>
</dbReference>
<keyword evidence="2" id="KW-0233">DNA recombination</keyword>
<dbReference type="InterPro" id="IPR006119">
    <property type="entry name" value="Resolv_N"/>
</dbReference>
<protein>
    <submittedName>
        <fullName evidence="4">Recombinase family protein</fullName>
    </submittedName>
</protein>
<dbReference type="CDD" id="cd00338">
    <property type="entry name" value="Ser_Recombinase"/>
    <property type="match status" value="1"/>
</dbReference>
<dbReference type="SMART" id="SM00857">
    <property type="entry name" value="Resolvase"/>
    <property type="match status" value="1"/>
</dbReference>
<reference evidence="4 5" key="1">
    <citation type="submission" date="2020-11" db="EMBL/GenBank/DDBJ databases">
        <title>Hymenobacter sp.</title>
        <authorList>
            <person name="Kim M.K."/>
        </authorList>
    </citation>
    <scope>NUCLEOTIDE SEQUENCE [LARGE SCALE GENOMIC DNA]</scope>
    <source>
        <strain evidence="4 5">BT594</strain>
    </source>
</reference>
<dbReference type="PANTHER" id="PTHR30461">
    <property type="entry name" value="DNA-INVERTASE FROM LAMBDOID PROPHAGE"/>
    <property type="match status" value="1"/>
</dbReference>
<evidence type="ECO:0000259" key="3">
    <source>
        <dbReference type="PROSITE" id="PS51736"/>
    </source>
</evidence>
<dbReference type="InterPro" id="IPR036162">
    <property type="entry name" value="Resolvase-like_N_sf"/>
</dbReference>
<evidence type="ECO:0000256" key="2">
    <source>
        <dbReference type="ARBA" id="ARBA00023172"/>
    </source>
</evidence>
<comment type="caution">
    <text evidence="4">The sequence shown here is derived from an EMBL/GenBank/DDBJ whole genome shotgun (WGS) entry which is preliminary data.</text>
</comment>
<evidence type="ECO:0000256" key="1">
    <source>
        <dbReference type="ARBA" id="ARBA00023125"/>
    </source>
</evidence>
<dbReference type="Pfam" id="PF00239">
    <property type="entry name" value="Resolvase"/>
    <property type="match status" value="1"/>
</dbReference>
<evidence type="ECO:0000313" key="5">
    <source>
        <dbReference type="Proteomes" id="UP000601099"/>
    </source>
</evidence>
<keyword evidence="5" id="KW-1185">Reference proteome</keyword>
<proteinExistence type="predicted"/>
<dbReference type="SUPFAM" id="SSF53041">
    <property type="entry name" value="Resolvase-like"/>
    <property type="match status" value="1"/>
</dbReference>
<dbReference type="InterPro" id="IPR050639">
    <property type="entry name" value="SSR_resolvase"/>
</dbReference>
<name>A0ABS0L9E5_9BACT</name>
<organism evidence="4 5">
    <name type="scientific">Hymenobacter guriensis</name>
    <dbReference type="NCBI Taxonomy" id="2793065"/>
    <lineage>
        <taxon>Bacteria</taxon>
        <taxon>Pseudomonadati</taxon>
        <taxon>Bacteroidota</taxon>
        <taxon>Cytophagia</taxon>
        <taxon>Cytophagales</taxon>
        <taxon>Hymenobacteraceae</taxon>
        <taxon>Hymenobacter</taxon>
    </lineage>
</organism>
<feature type="domain" description="Resolvase/invertase-type recombinase catalytic" evidence="3">
    <location>
        <begin position="3"/>
        <end position="138"/>
    </location>
</feature>
<sequence length="230" mass="24798">MIRYVAYFRVSTARQGQSGLGLEAQQAAVRTFVGTEASIVAEYVEIESGRKNARPQLQAAIAHAKQEGAVLLVAKLDRLARNVAFLATLMESHVRFKAVDLPAADEFTLHILAAVAQKEATAISTRTRDALAAKKARGFQLGTPANLTAASREKALTSLQRNAQTNLSNRQAAQLAVLLRATGMTLREIAARLNESGYRTRRGKAFHPMGVKRLLSGAIHNTPVLNSKGA</sequence>
<evidence type="ECO:0000313" key="4">
    <source>
        <dbReference type="EMBL" id="MBG8556097.1"/>
    </source>
</evidence>
<dbReference type="Gene3D" id="3.40.50.1390">
    <property type="entry name" value="Resolvase, N-terminal catalytic domain"/>
    <property type="match status" value="1"/>
</dbReference>
<keyword evidence="1" id="KW-0238">DNA-binding</keyword>
<dbReference type="PANTHER" id="PTHR30461:SF2">
    <property type="entry name" value="SERINE RECOMBINASE PINE-RELATED"/>
    <property type="match status" value="1"/>
</dbReference>
<dbReference type="PROSITE" id="PS51736">
    <property type="entry name" value="RECOMBINASES_3"/>
    <property type="match status" value="1"/>
</dbReference>
<accession>A0ABS0L9E5</accession>
<gene>
    <name evidence="4" type="ORF">I5L79_21310</name>
</gene>
<dbReference type="EMBL" id="JADWYK010000020">
    <property type="protein sequence ID" value="MBG8556097.1"/>
    <property type="molecule type" value="Genomic_DNA"/>
</dbReference>
<dbReference type="Proteomes" id="UP000601099">
    <property type="component" value="Unassembled WGS sequence"/>
</dbReference>